<protein>
    <submittedName>
        <fullName evidence="1">Uncharacterized protein</fullName>
    </submittedName>
</protein>
<sequence length="137" mass="15424">MSWATCYSGSNNYDKTSPPLMNDGRNYSSYTPDAEVNDKIKKDAKIQSNWEYRQYLQNNALQIMQYNTAESVYASGVNPSSTVNTTPTPNVPFLFSGTNDTRKPAIGYNNNELKNPYLSREALNARMISPSINTNNF</sequence>
<proteinExistence type="predicted"/>
<name>A0A6C0F5U1_9ZZZZ</name>
<dbReference type="AlphaFoldDB" id="A0A6C0F5U1"/>
<dbReference type="EMBL" id="MN739029">
    <property type="protein sequence ID" value="QHT35993.1"/>
    <property type="molecule type" value="Genomic_DNA"/>
</dbReference>
<evidence type="ECO:0000313" key="1">
    <source>
        <dbReference type="EMBL" id="QHT35993.1"/>
    </source>
</evidence>
<organism evidence="1">
    <name type="scientific">viral metagenome</name>
    <dbReference type="NCBI Taxonomy" id="1070528"/>
    <lineage>
        <taxon>unclassified sequences</taxon>
        <taxon>metagenomes</taxon>
        <taxon>organismal metagenomes</taxon>
    </lineage>
</organism>
<accession>A0A6C0F5U1</accession>
<reference evidence="1" key="1">
    <citation type="journal article" date="2020" name="Nature">
        <title>Giant virus diversity and host interactions through global metagenomics.</title>
        <authorList>
            <person name="Schulz F."/>
            <person name="Roux S."/>
            <person name="Paez-Espino D."/>
            <person name="Jungbluth S."/>
            <person name="Walsh D.A."/>
            <person name="Denef V.J."/>
            <person name="McMahon K.D."/>
            <person name="Konstantinidis K.T."/>
            <person name="Eloe-Fadrosh E.A."/>
            <person name="Kyrpides N.C."/>
            <person name="Woyke T."/>
        </authorList>
    </citation>
    <scope>NUCLEOTIDE SEQUENCE</scope>
    <source>
        <strain evidence="1">GVMAG-M-3300009182-46</strain>
    </source>
</reference>